<feature type="region of interest" description="Disordered" evidence="1">
    <location>
        <begin position="51"/>
        <end position="96"/>
    </location>
</feature>
<organism evidence="3 4">
    <name type="scientific">Byssothecium circinans</name>
    <dbReference type="NCBI Taxonomy" id="147558"/>
    <lineage>
        <taxon>Eukaryota</taxon>
        <taxon>Fungi</taxon>
        <taxon>Dikarya</taxon>
        <taxon>Ascomycota</taxon>
        <taxon>Pezizomycotina</taxon>
        <taxon>Dothideomycetes</taxon>
        <taxon>Pleosporomycetidae</taxon>
        <taxon>Pleosporales</taxon>
        <taxon>Massarineae</taxon>
        <taxon>Massarinaceae</taxon>
        <taxon>Byssothecium</taxon>
    </lineage>
</organism>
<evidence type="ECO:0000256" key="1">
    <source>
        <dbReference type="SAM" id="MobiDB-lite"/>
    </source>
</evidence>
<dbReference type="AlphaFoldDB" id="A0A6A5TWR5"/>
<keyword evidence="2" id="KW-0732">Signal</keyword>
<evidence type="ECO:0000256" key="2">
    <source>
        <dbReference type="SAM" id="SignalP"/>
    </source>
</evidence>
<name>A0A6A5TWR5_9PLEO</name>
<sequence length="201" mass="23232">MGLGLGVGIKAIISVVLVLSFLLQPSSLESCYYIYEGFIYQSILPLSNDSDPHPTPNTVELSKMKERDNDHSSNEEFEEDTKAHQQEVDWKRPADELSYPKRPRSTVTTWVPVRVEWAVHMLIYFDMKGSWYCPKHPLHIEDDPQHYADAENRDGRRSVVEDDEQRRNFQTYMGPGRQEDHLYYDAIAGKDAAYHINPLST</sequence>
<dbReference type="Proteomes" id="UP000800035">
    <property type="component" value="Unassembled WGS sequence"/>
</dbReference>
<accession>A0A6A5TWR5</accession>
<gene>
    <name evidence="3" type="ORF">CC80DRAFT_535037</name>
</gene>
<protein>
    <submittedName>
        <fullName evidence="3">Uncharacterized protein</fullName>
    </submittedName>
</protein>
<reference evidence="3" key="1">
    <citation type="journal article" date="2020" name="Stud. Mycol.">
        <title>101 Dothideomycetes genomes: a test case for predicting lifestyles and emergence of pathogens.</title>
        <authorList>
            <person name="Haridas S."/>
            <person name="Albert R."/>
            <person name="Binder M."/>
            <person name="Bloem J."/>
            <person name="Labutti K."/>
            <person name="Salamov A."/>
            <person name="Andreopoulos B."/>
            <person name="Baker S."/>
            <person name="Barry K."/>
            <person name="Bills G."/>
            <person name="Bluhm B."/>
            <person name="Cannon C."/>
            <person name="Castanera R."/>
            <person name="Culley D."/>
            <person name="Daum C."/>
            <person name="Ezra D."/>
            <person name="Gonzalez J."/>
            <person name="Henrissat B."/>
            <person name="Kuo A."/>
            <person name="Liang C."/>
            <person name="Lipzen A."/>
            <person name="Lutzoni F."/>
            <person name="Magnuson J."/>
            <person name="Mondo S."/>
            <person name="Nolan M."/>
            <person name="Ohm R."/>
            <person name="Pangilinan J."/>
            <person name="Park H.-J."/>
            <person name="Ramirez L."/>
            <person name="Alfaro M."/>
            <person name="Sun H."/>
            <person name="Tritt A."/>
            <person name="Yoshinaga Y."/>
            <person name="Zwiers L.-H."/>
            <person name="Turgeon B."/>
            <person name="Goodwin S."/>
            <person name="Spatafora J."/>
            <person name="Crous P."/>
            <person name="Grigoriev I."/>
        </authorList>
    </citation>
    <scope>NUCLEOTIDE SEQUENCE</scope>
    <source>
        <strain evidence="3">CBS 675.92</strain>
    </source>
</reference>
<proteinExistence type="predicted"/>
<feature type="compositionally biased region" description="Basic and acidic residues" evidence="1">
    <location>
        <begin position="62"/>
        <end position="96"/>
    </location>
</feature>
<feature type="signal peptide" evidence="2">
    <location>
        <begin position="1"/>
        <end position="28"/>
    </location>
</feature>
<keyword evidence="4" id="KW-1185">Reference proteome</keyword>
<evidence type="ECO:0000313" key="4">
    <source>
        <dbReference type="Proteomes" id="UP000800035"/>
    </source>
</evidence>
<feature type="chain" id="PRO_5025485155" evidence="2">
    <location>
        <begin position="29"/>
        <end position="201"/>
    </location>
</feature>
<evidence type="ECO:0000313" key="3">
    <source>
        <dbReference type="EMBL" id="KAF1957085.1"/>
    </source>
</evidence>
<dbReference type="EMBL" id="ML976990">
    <property type="protein sequence ID" value="KAF1957085.1"/>
    <property type="molecule type" value="Genomic_DNA"/>
</dbReference>